<feature type="non-terminal residue" evidence="2">
    <location>
        <position position="1"/>
    </location>
</feature>
<comment type="caution">
    <text evidence="2">The sequence shown here is derived from an EMBL/GenBank/DDBJ whole genome shotgun (WGS) entry which is preliminary data.</text>
</comment>
<evidence type="ECO:0000256" key="1">
    <source>
        <dbReference type="SAM" id="Coils"/>
    </source>
</evidence>
<sequence length="717" mass="81512">ARRIAVFVDARHWFDLLRQDVPARWLNRRYLVVPVYRANGVFHPKLNLLLAEQRGQIHCGSNNLTRSGCSSNLELLNVVPFEMTNDYTEELALAKDVFGFFKQAAWDTDGEVGRIVREWLQETEATFPWLMEEIGNGNRQMRLLHTYDGPIWGPLVEVVGKYLPSSAFVISPFHDAECELIQRVKKQWPRCQIELLVQQGYTNLSPTPLKKLRSSVTLSELCNTSRRLHAKLFAWEGPNGSGYLVGSANFTTAAFDGRNVEACLLLSEQEGTVTSLFDKELAKRHIDLTDFEPGFGDQPEQEVSELPRLRITSAVIVGPEQIRVQYAQHLETKPTALRLTIRTPNESRPRASVKVPNRESATETVPLPENALADAHGTLIAALVAEMDDGNRIESVPVWVIQEDRLTYEPADKPSSQRSNIEESGEGLAEYLDEIGERDGDESSDLKDAIYEFVERHEKRKLRKHARRGTINGMENFLDVFTTMIRILYRYYRRNVVERGKLIGRLCDFIELASCGTEEEYGYLYAVSRNLGGDYELLQEVCDETGFPAELRAALLIVQKVRFVPDEPVRYGSPPKRPKDVLQPWSKKIGESLEEVGVEEPPNPDVRKALEKYRMFSKGEVEEKRHNPEQIVKKLLDADAMLNAGQELAAVLQAPEISEATFLRWRNQYGGMKSEEAKRLKQLEDENKKLNAIVVHQELDVRMPEHSSFAGNVMSSF</sequence>
<name>A0ABP0LI33_9DINO</name>
<dbReference type="InterPro" id="IPR059166">
    <property type="entry name" value="PLD-like_cat"/>
</dbReference>
<dbReference type="Proteomes" id="UP001642464">
    <property type="component" value="Unassembled WGS sequence"/>
</dbReference>
<keyword evidence="1" id="KW-0175">Coiled coil</keyword>
<dbReference type="Pfam" id="PF01527">
    <property type="entry name" value="HTH_Tnp_1"/>
    <property type="match status" value="1"/>
</dbReference>
<evidence type="ECO:0000313" key="2">
    <source>
        <dbReference type="EMBL" id="CAK9038618.1"/>
    </source>
</evidence>
<proteinExistence type="predicted"/>
<dbReference type="Gene3D" id="3.30.870.10">
    <property type="entry name" value="Endonuclease Chain A"/>
    <property type="match status" value="2"/>
</dbReference>
<keyword evidence="3" id="KW-1185">Reference proteome</keyword>
<gene>
    <name evidence="2" type="ORF">SCF082_LOCUS22688</name>
</gene>
<dbReference type="EMBL" id="CAXAMM010016332">
    <property type="protein sequence ID" value="CAK9038618.1"/>
    <property type="molecule type" value="Genomic_DNA"/>
</dbReference>
<feature type="coiled-coil region" evidence="1">
    <location>
        <begin position="673"/>
        <end position="700"/>
    </location>
</feature>
<accession>A0ABP0LI33</accession>
<organism evidence="2 3">
    <name type="scientific">Durusdinium trenchii</name>
    <dbReference type="NCBI Taxonomy" id="1381693"/>
    <lineage>
        <taxon>Eukaryota</taxon>
        <taxon>Sar</taxon>
        <taxon>Alveolata</taxon>
        <taxon>Dinophyceae</taxon>
        <taxon>Suessiales</taxon>
        <taxon>Symbiodiniaceae</taxon>
        <taxon>Durusdinium</taxon>
    </lineage>
</organism>
<protein>
    <submittedName>
        <fullName evidence="2">Insertion element ISR1 uncharacterized 10 kDa protein A3</fullName>
    </submittedName>
</protein>
<evidence type="ECO:0000313" key="3">
    <source>
        <dbReference type="Proteomes" id="UP001642464"/>
    </source>
</evidence>
<dbReference type="CDD" id="cd09176">
    <property type="entry name" value="PLDc_unchar6"/>
    <property type="match status" value="1"/>
</dbReference>
<dbReference type="InterPro" id="IPR002514">
    <property type="entry name" value="Transposase_8"/>
</dbReference>
<reference evidence="2 3" key="1">
    <citation type="submission" date="2024-02" db="EMBL/GenBank/DDBJ databases">
        <authorList>
            <person name="Chen Y."/>
            <person name="Shah S."/>
            <person name="Dougan E. K."/>
            <person name="Thang M."/>
            <person name="Chan C."/>
        </authorList>
    </citation>
    <scope>NUCLEOTIDE SEQUENCE [LARGE SCALE GENOMIC DNA]</scope>
</reference>